<dbReference type="RefSeq" id="WP_089206055.1">
    <property type="nucleotide sequence ID" value="NZ_FZOD01000004.1"/>
</dbReference>
<dbReference type="PANTHER" id="PTHR23416">
    <property type="entry name" value="SIALIC ACID SYNTHASE-RELATED"/>
    <property type="match status" value="1"/>
</dbReference>
<dbReference type="SUPFAM" id="SSF51161">
    <property type="entry name" value="Trimeric LpxA-like enzymes"/>
    <property type="match status" value="1"/>
</dbReference>
<dbReference type="Proteomes" id="UP000198282">
    <property type="component" value="Unassembled WGS sequence"/>
</dbReference>
<protein>
    <submittedName>
        <fullName evidence="3">Hexapeptide repeat of succinyl-transferase</fullName>
    </submittedName>
</protein>
<dbReference type="GO" id="GO:0008374">
    <property type="term" value="F:O-acyltransferase activity"/>
    <property type="evidence" value="ECO:0007669"/>
    <property type="project" value="TreeGrafter"/>
</dbReference>
<dbReference type="GO" id="GO:0005829">
    <property type="term" value="C:cytosol"/>
    <property type="evidence" value="ECO:0007669"/>
    <property type="project" value="TreeGrafter"/>
</dbReference>
<dbReference type="EMBL" id="FZOD01000004">
    <property type="protein sequence ID" value="SNS09719.1"/>
    <property type="molecule type" value="Genomic_DNA"/>
</dbReference>
<accession>A0A239BPV7</accession>
<dbReference type="Pfam" id="PF14602">
    <property type="entry name" value="Hexapep_2"/>
    <property type="match status" value="1"/>
</dbReference>
<dbReference type="InterPro" id="IPR001451">
    <property type="entry name" value="Hexapep"/>
</dbReference>
<keyword evidence="2 3" id="KW-0808">Transferase</keyword>
<keyword evidence="4" id="KW-1185">Reference proteome</keyword>
<dbReference type="InterPro" id="IPR051159">
    <property type="entry name" value="Hexapeptide_acetyltransf"/>
</dbReference>
<name>A0A239BPV7_9ACTN</name>
<dbReference type="Gene3D" id="2.160.10.10">
    <property type="entry name" value="Hexapeptide repeat proteins"/>
    <property type="match status" value="1"/>
</dbReference>
<gene>
    <name evidence="3" type="ORF">SAMN05216276_100449</name>
</gene>
<reference evidence="3 4" key="1">
    <citation type="submission" date="2017-06" db="EMBL/GenBank/DDBJ databases">
        <authorList>
            <person name="Kim H.J."/>
            <person name="Triplett B.A."/>
        </authorList>
    </citation>
    <scope>NUCLEOTIDE SEQUENCE [LARGE SCALE GENOMIC DNA]</scope>
    <source>
        <strain evidence="3 4">CGMCC 4.2132</strain>
    </source>
</reference>
<proteinExistence type="inferred from homology"/>
<dbReference type="Pfam" id="PF00132">
    <property type="entry name" value="Hexapep"/>
    <property type="match status" value="1"/>
</dbReference>
<dbReference type="AlphaFoldDB" id="A0A239BPV7"/>
<evidence type="ECO:0000256" key="2">
    <source>
        <dbReference type="ARBA" id="ARBA00022679"/>
    </source>
</evidence>
<dbReference type="PANTHER" id="PTHR23416:SF23">
    <property type="entry name" value="ACETYLTRANSFERASE C18B11.09C-RELATED"/>
    <property type="match status" value="1"/>
</dbReference>
<dbReference type="InterPro" id="IPR011004">
    <property type="entry name" value="Trimer_LpxA-like_sf"/>
</dbReference>
<dbReference type="OrthoDB" id="2643438at2"/>
<organism evidence="3 4">
    <name type="scientific">Streptosporangium subroseum</name>
    <dbReference type="NCBI Taxonomy" id="106412"/>
    <lineage>
        <taxon>Bacteria</taxon>
        <taxon>Bacillati</taxon>
        <taxon>Actinomycetota</taxon>
        <taxon>Actinomycetes</taxon>
        <taxon>Streptosporangiales</taxon>
        <taxon>Streptosporangiaceae</taxon>
        <taxon>Streptosporangium</taxon>
    </lineage>
</organism>
<evidence type="ECO:0000313" key="3">
    <source>
        <dbReference type="EMBL" id="SNS09719.1"/>
    </source>
</evidence>
<sequence>MSLSGAVRRAVGSLIHRGWAAIRAAGAVTPLSPAGYRFRRLGEGALLSFPIGAIFGEAWIEIGEHTLIGERVSISAGMGPGVDLGPDSIVRIGGSCSIGRGSHIVGHQSIDIGDHVFTGPYVYITDQNHVYDDPEMPIGRQWPRNNPVAIGSGSWLGTGAIILPGTRIGRQCVVAGGAVVRGEFPDHSVIAGVPARVVRHHVPGEGWVPPHLDGAHVELAGSLDTGGALVESAAVNGVLAEAAAIDGALVESAAVDGPGHRTPLI</sequence>
<dbReference type="CDD" id="cd04647">
    <property type="entry name" value="LbH_MAT_like"/>
    <property type="match status" value="1"/>
</dbReference>
<comment type="similarity">
    <text evidence="1">Belongs to the transferase hexapeptide repeat family.</text>
</comment>
<evidence type="ECO:0000256" key="1">
    <source>
        <dbReference type="ARBA" id="ARBA00007274"/>
    </source>
</evidence>
<evidence type="ECO:0000313" key="4">
    <source>
        <dbReference type="Proteomes" id="UP000198282"/>
    </source>
</evidence>